<dbReference type="RefSeq" id="WP_135104286.1">
    <property type="nucleotide sequence ID" value="NZ_JADGKW010000001.1"/>
</dbReference>
<feature type="chain" id="PRO_5021413181" evidence="1">
    <location>
        <begin position="27"/>
        <end position="509"/>
    </location>
</feature>
<dbReference type="Gene3D" id="1.25.40.390">
    <property type="match status" value="1"/>
</dbReference>
<evidence type="ECO:0000256" key="1">
    <source>
        <dbReference type="SAM" id="SignalP"/>
    </source>
</evidence>
<accession>A0A4Y9IS96</accession>
<gene>
    <name evidence="2" type="ORF">E4T88_04615</name>
</gene>
<feature type="signal peptide" evidence="1">
    <location>
        <begin position="1"/>
        <end position="26"/>
    </location>
</feature>
<protein>
    <submittedName>
        <fullName evidence="2">SusD/RagB family nutrient-binding outer membrane lipoprotein</fullName>
    </submittedName>
</protein>
<dbReference type="Proteomes" id="UP000298285">
    <property type="component" value="Unassembled WGS sequence"/>
</dbReference>
<dbReference type="InterPro" id="IPR041662">
    <property type="entry name" value="SusD-like_2"/>
</dbReference>
<dbReference type="PROSITE" id="PS51257">
    <property type="entry name" value="PROKAR_LIPOPROTEIN"/>
    <property type="match status" value="1"/>
</dbReference>
<dbReference type="AlphaFoldDB" id="A0A4Y9IS96"/>
<evidence type="ECO:0000313" key="3">
    <source>
        <dbReference type="Proteomes" id="UP000298285"/>
    </source>
</evidence>
<reference evidence="2 3" key="1">
    <citation type="submission" date="2019-03" db="EMBL/GenBank/DDBJ databases">
        <title>Diversity of the mouse oral microbiome.</title>
        <authorList>
            <person name="Joseph S."/>
            <person name="Aduse-Opoku J."/>
            <person name="Curtis M."/>
            <person name="Wade W."/>
            <person name="Hashim A."/>
        </authorList>
    </citation>
    <scope>NUCLEOTIDE SEQUENCE [LARGE SCALE GENOMIC DNA]</scope>
    <source>
        <strain evidence="2 3">P11</strain>
    </source>
</reference>
<proteinExistence type="predicted"/>
<comment type="caution">
    <text evidence="2">The sequence shown here is derived from an EMBL/GenBank/DDBJ whole genome shotgun (WGS) entry which is preliminary data.</text>
</comment>
<dbReference type="Pfam" id="PF12771">
    <property type="entry name" value="SusD-like_2"/>
    <property type="match status" value="1"/>
</dbReference>
<keyword evidence="1" id="KW-0732">Signal</keyword>
<dbReference type="EMBL" id="SPPK01000001">
    <property type="protein sequence ID" value="TFU91271.1"/>
    <property type="molecule type" value="Genomic_DNA"/>
</dbReference>
<dbReference type="InterPro" id="IPR011990">
    <property type="entry name" value="TPR-like_helical_dom_sf"/>
</dbReference>
<dbReference type="OrthoDB" id="1109828at2"/>
<organism evidence="2 3">
    <name type="scientific">Dysgonomonas mossii</name>
    <dbReference type="NCBI Taxonomy" id="163665"/>
    <lineage>
        <taxon>Bacteria</taxon>
        <taxon>Pseudomonadati</taxon>
        <taxon>Bacteroidota</taxon>
        <taxon>Bacteroidia</taxon>
        <taxon>Bacteroidales</taxon>
        <taxon>Dysgonomonadaceae</taxon>
        <taxon>Dysgonomonas</taxon>
    </lineage>
</organism>
<evidence type="ECO:0000313" key="2">
    <source>
        <dbReference type="EMBL" id="TFU91271.1"/>
    </source>
</evidence>
<sequence length="509" mass="56825">MKTINKFTIIASILLLSIFIGCSNFDDLNTNPDSTSQVSASLLCTNVVLRVARFDGRDAKVMISDNALSKYVGYANEGQMSTQYNTIGSSSFEILTVLPNIDKMLGYAQGSPMENSYKGVAKFVRAAAFFKLTMELGDIPYSESNKGASGVYKPSYDTQEDVFKGILNELKEADQFFANGTNFDGDPTPYNGDPAKWRRASNALALKVLITLSKKENVASLEVKKRFAEIVNSGNLLEASTGFFGLNYSSLNRHPLSSTNDLFTSKTIVSSLLVDNLKSLGDRRLFYFAEPAGAVIAAGKTESDEEAYIGVDVSMDYSAMNAGHSANKYSLLNKRYLKEDASEPRMVLTYAEQQLIIAEARVRGWITTGDAKSYYESGVKSALASIMATKAEYAHGKAITQSYIDNYFTGDAAFKGSTNEQLKQIWMQRYILNFMQEAQSSFFEYRRNNYPDFPINPETSLNENNKNGLPMRWLYPSSETNYNRDNLKIALDKQYEGYDEINKLMWLLK</sequence>
<keyword evidence="2" id="KW-0449">Lipoprotein</keyword>
<dbReference type="SUPFAM" id="SSF48452">
    <property type="entry name" value="TPR-like"/>
    <property type="match status" value="1"/>
</dbReference>
<name>A0A4Y9IS96_9BACT</name>